<keyword evidence="3" id="KW-1185">Reference proteome</keyword>
<name>A0ABP9LG71_9GAMM</name>
<protein>
    <recommendedName>
        <fullName evidence="1">YdhG-like domain-containing protein</fullName>
    </recommendedName>
</protein>
<gene>
    <name evidence="2" type="ORF">GCM10025759_17310</name>
</gene>
<dbReference type="InterPro" id="IPR014922">
    <property type="entry name" value="YdhG-like"/>
</dbReference>
<comment type="caution">
    <text evidence="2">The sequence shown here is derived from an EMBL/GenBank/DDBJ whole genome shotgun (WGS) entry which is preliminary data.</text>
</comment>
<dbReference type="Pfam" id="PF13376">
    <property type="entry name" value="OmdA"/>
    <property type="match status" value="1"/>
</dbReference>
<sequence length="200" mass="22771">MATDPRIDAYIDRSAPFAQPLLGYLRQSVHAACPEAEETVKWGMPHFTYRGKILCGMAAFKQHVSFGFWHGARFVEDAAEKSEEAMGQFGRITRRDELPGKRALAGYVKQAMKLIDEGATRPTTKASAPKPEMAVPDDLAAALRRNAKARATFEAFAPSYRRDYIEWIVEAKRADTRERRLEQTLEWLAEGKSRNWKYMK</sequence>
<dbReference type="SUPFAM" id="SSF159888">
    <property type="entry name" value="YdhG-like"/>
    <property type="match status" value="1"/>
</dbReference>
<dbReference type="Pfam" id="PF08818">
    <property type="entry name" value="DUF1801"/>
    <property type="match status" value="1"/>
</dbReference>
<feature type="domain" description="YdhG-like" evidence="1">
    <location>
        <begin position="20"/>
        <end position="112"/>
    </location>
</feature>
<dbReference type="Proteomes" id="UP001501083">
    <property type="component" value="Unassembled WGS sequence"/>
</dbReference>
<dbReference type="Gene3D" id="3.90.1150.200">
    <property type="match status" value="1"/>
</dbReference>
<evidence type="ECO:0000313" key="2">
    <source>
        <dbReference type="EMBL" id="GAA5074661.1"/>
    </source>
</evidence>
<dbReference type="RefSeq" id="WP_158986082.1">
    <property type="nucleotide sequence ID" value="NZ_BAABKY010000002.1"/>
</dbReference>
<organism evidence="2 3">
    <name type="scientific">Lysobacter panacisoli</name>
    <dbReference type="NCBI Taxonomy" id="1255263"/>
    <lineage>
        <taxon>Bacteria</taxon>
        <taxon>Pseudomonadati</taxon>
        <taxon>Pseudomonadota</taxon>
        <taxon>Gammaproteobacteria</taxon>
        <taxon>Lysobacterales</taxon>
        <taxon>Lysobacteraceae</taxon>
        <taxon>Lysobacter</taxon>
    </lineage>
</organism>
<evidence type="ECO:0000259" key="1">
    <source>
        <dbReference type="Pfam" id="PF08818"/>
    </source>
</evidence>
<reference evidence="3" key="1">
    <citation type="journal article" date="2019" name="Int. J. Syst. Evol. Microbiol.">
        <title>The Global Catalogue of Microorganisms (GCM) 10K type strain sequencing project: providing services to taxonomists for standard genome sequencing and annotation.</title>
        <authorList>
            <consortium name="The Broad Institute Genomics Platform"/>
            <consortium name="The Broad Institute Genome Sequencing Center for Infectious Disease"/>
            <person name="Wu L."/>
            <person name="Ma J."/>
        </authorList>
    </citation>
    <scope>NUCLEOTIDE SEQUENCE [LARGE SCALE GENOMIC DNA]</scope>
    <source>
        <strain evidence="3">JCM 19212</strain>
    </source>
</reference>
<evidence type="ECO:0000313" key="3">
    <source>
        <dbReference type="Proteomes" id="UP001501083"/>
    </source>
</evidence>
<dbReference type="EMBL" id="BAABKY010000002">
    <property type="protein sequence ID" value="GAA5074661.1"/>
    <property type="molecule type" value="Genomic_DNA"/>
</dbReference>
<accession>A0ABP9LG71</accession>
<proteinExistence type="predicted"/>